<dbReference type="AlphaFoldDB" id="A0A1H1SL87"/>
<dbReference type="STRING" id="1392877.SAMN05216221_1928"/>
<evidence type="ECO:0000313" key="1">
    <source>
        <dbReference type="EMBL" id="SDS48755.1"/>
    </source>
</evidence>
<gene>
    <name evidence="1" type="ORF">SAMN05216221_1928</name>
</gene>
<reference evidence="2" key="1">
    <citation type="submission" date="2016-10" db="EMBL/GenBank/DDBJ databases">
        <authorList>
            <person name="Varghese N."/>
            <person name="Submissions S."/>
        </authorList>
    </citation>
    <scope>NUCLEOTIDE SEQUENCE [LARGE SCALE GENOMIC DNA]</scope>
    <source>
        <strain evidence="2">KCTC 32247</strain>
    </source>
</reference>
<accession>A0A1H1SL87</accession>
<dbReference type="OrthoDB" id="6121078at2"/>
<dbReference type="Proteomes" id="UP000243359">
    <property type="component" value="Chromosome I"/>
</dbReference>
<evidence type="ECO:0000313" key="2">
    <source>
        <dbReference type="Proteomes" id="UP000243359"/>
    </source>
</evidence>
<dbReference type="RefSeq" id="WP_090348739.1">
    <property type="nucleotide sequence ID" value="NZ_LT629751.1"/>
</dbReference>
<dbReference type="InterPro" id="IPR046493">
    <property type="entry name" value="DUF6586"/>
</dbReference>
<dbReference type="EMBL" id="LT629751">
    <property type="protein sequence ID" value="SDS48755.1"/>
    <property type="molecule type" value="Genomic_DNA"/>
</dbReference>
<keyword evidence="2" id="KW-1185">Reference proteome</keyword>
<evidence type="ECO:0008006" key="3">
    <source>
        <dbReference type="Google" id="ProtNLM"/>
    </source>
</evidence>
<sequence length="174" mass="19308">MANELYTRTNQKLYFATLALDAWSAAEVAQALNAQAQVQGARESALFHLYGALLGLCHEIAGFYRLSQARVPEVEQLLTAEVLAAAPSPELAELFELAQDRQSWLCRLLAAYHGLFEPPQEAKKAKVDPALELITAVNVGAVAEEAELELATLLDWQQQIKRLAVRFRQGMSEW</sequence>
<protein>
    <recommendedName>
        <fullName evidence="3">PasA protein</fullName>
    </recommendedName>
</protein>
<name>A0A1H1SL87_9PSED</name>
<dbReference type="Pfam" id="PF20227">
    <property type="entry name" value="DUF6586"/>
    <property type="match status" value="1"/>
</dbReference>
<organism evidence="1 2">
    <name type="scientific">Pseudomonas oryzae</name>
    <dbReference type="NCBI Taxonomy" id="1392877"/>
    <lineage>
        <taxon>Bacteria</taxon>
        <taxon>Pseudomonadati</taxon>
        <taxon>Pseudomonadota</taxon>
        <taxon>Gammaproteobacteria</taxon>
        <taxon>Pseudomonadales</taxon>
        <taxon>Pseudomonadaceae</taxon>
        <taxon>Pseudomonas</taxon>
    </lineage>
</organism>
<proteinExistence type="predicted"/>